<gene>
    <name evidence="2" type="ORF">GCM10009789_50400</name>
</gene>
<keyword evidence="3" id="KW-1185">Reference proteome</keyword>
<evidence type="ECO:0000313" key="2">
    <source>
        <dbReference type="EMBL" id="GAA1590588.1"/>
    </source>
</evidence>
<sequence>MKLDLERAVSACGELMTEWCQLPPMPGERFPETGRAVSGAADPPD</sequence>
<name>A0ABN2DZE1_9ACTN</name>
<dbReference type="EMBL" id="BAAAOS010000036">
    <property type="protein sequence ID" value="GAA1590588.1"/>
    <property type="molecule type" value="Genomic_DNA"/>
</dbReference>
<evidence type="ECO:0000313" key="3">
    <source>
        <dbReference type="Proteomes" id="UP001500393"/>
    </source>
</evidence>
<feature type="region of interest" description="Disordered" evidence="1">
    <location>
        <begin position="23"/>
        <end position="45"/>
    </location>
</feature>
<accession>A0ABN2DZE1</accession>
<dbReference type="Proteomes" id="UP001500393">
    <property type="component" value="Unassembled WGS sequence"/>
</dbReference>
<protein>
    <submittedName>
        <fullName evidence="2">Uncharacterized protein</fullName>
    </submittedName>
</protein>
<proteinExistence type="predicted"/>
<reference evidence="2 3" key="1">
    <citation type="journal article" date="2019" name="Int. J. Syst. Evol. Microbiol.">
        <title>The Global Catalogue of Microorganisms (GCM) 10K type strain sequencing project: providing services to taxonomists for standard genome sequencing and annotation.</title>
        <authorList>
            <consortium name="The Broad Institute Genomics Platform"/>
            <consortium name="The Broad Institute Genome Sequencing Center for Infectious Disease"/>
            <person name="Wu L."/>
            <person name="Ma J."/>
        </authorList>
    </citation>
    <scope>NUCLEOTIDE SEQUENCE [LARGE SCALE GENOMIC DNA]</scope>
    <source>
        <strain evidence="2 3">JCM 14969</strain>
    </source>
</reference>
<comment type="caution">
    <text evidence="2">The sequence shown here is derived from an EMBL/GenBank/DDBJ whole genome shotgun (WGS) entry which is preliminary data.</text>
</comment>
<evidence type="ECO:0000256" key="1">
    <source>
        <dbReference type="SAM" id="MobiDB-lite"/>
    </source>
</evidence>
<organism evidence="2 3">
    <name type="scientific">Kribbella sancticallisti</name>
    <dbReference type="NCBI Taxonomy" id="460087"/>
    <lineage>
        <taxon>Bacteria</taxon>
        <taxon>Bacillati</taxon>
        <taxon>Actinomycetota</taxon>
        <taxon>Actinomycetes</taxon>
        <taxon>Propionibacteriales</taxon>
        <taxon>Kribbellaceae</taxon>
        <taxon>Kribbella</taxon>
    </lineage>
</organism>